<dbReference type="AlphaFoldDB" id="A0AAJ8LI47"/>
<dbReference type="GeneID" id="43591868"/>
<keyword evidence="2" id="KW-1185">Reference proteome</keyword>
<accession>A0AAJ8LI47</accession>
<dbReference type="RefSeq" id="XP_031858043.2">
    <property type="nucleotide sequence ID" value="XM_032007697.2"/>
</dbReference>
<reference evidence="1" key="1">
    <citation type="submission" date="2017-08" db="EMBL/GenBank/DDBJ databases">
        <authorList>
            <person name="Cuomo C."/>
            <person name="Billmyre B."/>
            <person name="Heitman J."/>
        </authorList>
    </citation>
    <scope>NUCLEOTIDE SEQUENCE</scope>
    <source>
        <strain evidence="1">CBS 12478</strain>
    </source>
</reference>
<dbReference type="KEGG" id="ksn:43591868"/>
<dbReference type="EMBL" id="CP144053">
    <property type="protein sequence ID" value="WWD17549.1"/>
    <property type="molecule type" value="Genomic_DNA"/>
</dbReference>
<gene>
    <name evidence="1" type="ORF">CI109_101990</name>
</gene>
<protein>
    <submittedName>
        <fullName evidence="1">Uncharacterized protein</fullName>
    </submittedName>
</protein>
<reference evidence="1" key="2">
    <citation type="submission" date="2024-01" db="EMBL/GenBank/DDBJ databases">
        <title>Comparative genomics of Cryptococcus and Kwoniella reveals pathogenesis evolution and contrasting modes of karyotype evolution via chromosome fusion or intercentromeric recombination.</title>
        <authorList>
            <person name="Coelho M.A."/>
            <person name="David-Palma M."/>
            <person name="Shea T."/>
            <person name="Bowers K."/>
            <person name="McGinley-Smith S."/>
            <person name="Mohammad A.W."/>
            <person name="Gnirke A."/>
            <person name="Yurkov A.M."/>
            <person name="Nowrousian M."/>
            <person name="Sun S."/>
            <person name="Cuomo C.A."/>
            <person name="Heitman J."/>
        </authorList>
    </citation>
    <scope>NUCLEOTIDE SEQUENCE</scope>
    <source>
        <strain evidence="1">CBS 12478</strain>
    </source>
</reference>
<dbReference type="Proteomes" id="UP000322225">
    <property type="component" value="Chromosome 3"/>
</dbReference>
<organism evidence="1 2">
    <name type="scientific">Kwoniella shandongensis</name>
    <dbReference type="NCBI Taxonomy" id="1734106"/>
    <lineage>
        <taxon>Eukaryota</taxon>
        <taxon>Fungi</taxon>
        <taxon>Dikarya</taxon>
        <taxon>Basidiomycota</taxon>
        <taxon>Agaricomycotina</taxon>
        <taxon>Tremellomycetes</taxon>
        <taxon>Tremellales</taxon>
        <taxon>Cryptococcaceae</taxon>
        <taxon>Kwoniella</taxon>
    </lineage>
</organism>
<evidence type="ECO:0000313" key="1">
    <source>
        <dbReference type="EMBL" id="WWD17549.1"/>
    </source>
</evidence>
<evidence type="ECO:0000313" key="2">
    <source>
        <dbReference type="Proteomes" id="UP000322225"/>
    </source>
</evidence>
<name>A0AAJ8LI47_9TREE</name>
<sequence length="307" mass="33921">MAIILHMGRILTKLHHTRKFHIPYSTNIMSSQTSESQPTATYSTSGLHHSLQEVLDSAALPGSQRADFAHDYVNRLQSLAMRGTTQASLAASTSQAWVEAYRGASLDKNDKGKYLKAFMPKQTKSWAGMSSSGQKFKPDETLSAWVQDPTLAMAELGKNYKSFWDASDETRFMITRAIIDLSLELRQTYNTQVSAQTCPHSHNSASSFSQNHESLPNPHNANLAPAIYSSPYQADGYHYHTPSSGYAGPQSQGGHVYPPHAEVASYYEGDYSSANLTITQSTSQQAVTSTRAAPRYKKRSNIYNLLN</sequence>
<proteinExistence type="predicted"/>